<dbReference type="PANTHER" id="PTHR35377:SF5">
    <property type="entry name" value="ANTITOXIN VAPB46"/>
    <property type="match status" value="1"/>
</dbReference>
<dbReference type="InterPro" id="IPR036165">
    <property type="entry name" value="YefM-like_sf"/>
</dbReference>
<protein>
    <recommendedName>
        <fullName evidence="2">Antitoxin</fullName>
    </recommendedName>
</protein>
<name>A0A6N7EIS9_9MICO</name>
<dbReference type="InterPro" id="IPR006442">
    <property type="entry name" value="Antitoxin_Phd/YefM"/>
</dbReference>
<dbReference type="GO" id="GO:0097351">
    <property type="term" value="F:toxin sequestering activity"/>
    <property type="evidence" value="ECO:0007669"/>
    <property type="project" value="TreeGrafter"/>
</dbReference>
<dbReference type="Gene3D" id="3.40.1620.10">
    <property type="entry name" value="YefM-like domain"/>
    <property type="match status" value="1"/>
</dbReference>
<gene>
    <name evidence="3" type="ORF">GB881_09755</name>
</gene>
<dbReference type="SUPFAM" id="SSF143120">
    <property type="entry name" value="YefM-like"/>
    <property type="match status" value="1"/>
</dbReference>
<reference evidence="3 4" key="1">
    <citation type="submission" date="2019-10" db="EMBL/GenBank/DDBJ databases">
        <title>Georgenia wutianyii sp. nov. and Georgenia yuyongxinii sp. nov. isolated from plateau pika (Ochotona curzoniae) in the Qinghai-Tibet plateau of China.</title>
        <authorList>
            <person name="Tian Z."/>
        </authorList>
    </citation>
    <scope>NUCLEOTIDE SEQUENCE [LARGE SCALE GENOMIC DNA]</scope>
    <source>
        <strain evidence="3 4">JCM 19765</strain>
    </source>
</reference>
<dbReference type="PANTHER" id="PTHR35377">
    <property type="entry name" value="ANTITOXIN VAPB49-RELATED-RELATED"/>
    <property type="match status" value="1"/>
</dbReference>
<evidence type="ECO:0000256" key="1">
    <source>
        <dbReference type="ARBA" id="ARBA00009981"/>
    </source>
</evidence>
<evidence type="ECO:0000256" key="2">
    <source>
        <dbReference type="RuleBase" id="RU362080"/>
    </source>
</evidence>
<dbReference type="InterPro" id="IPR051416">
    <property type="entry name" value="phD-YefM_TA_antitoxins"/>
</dbReference>
<sequence length="83" mass="8884">MSKFRAHLSDCIDKVRSGDEVVITDRGTPVARLVPVDSAPVLEELVRRGIVSPPVNTARPAARTAARAHAIGSVSDLVGDQRR</sequence>
<organism evidence="3 4">
    <name type="scientific">Georgenia subflava</name>
    <dbReference type="NCBI Taxonomy" id="1622177"/>
    <lineage>
        <taxon>Bacteria</taxon>
        <taxon>Bacillati</taxon>
        <taxon>Actinomycetota</taxon>
        <taxon>Actinomycetes</taxon>
        <taxon>Micrococcales</taxon>
        <taxon>Bogoriellaceae</taxon>
        <taxon>Georgenia</taxon>
    </lineage>
</organism>
<evidence type="ECO:0000313" key="3">
    <source>
        <dbReference type="EMBL" id="MPV37331.1"/>
    </source>
</evidence>
<dbReference type="NCBIfam" id="TIGR01552">
    <property type="entry name" value="phd_fam"/>
    <property type="match status" value="1"/>
</dbReference>
<proteinExistence type="inferred from homology"/>
<dbReference type="EMBL" id="WHPC01000032">
    <property type="protein sequence ID" value="MPV37331.1"/>
    <property type="molecule type" value="Genomic_DNA"/>
</dbReference>
<keyword evidence="4" id="KW-1185">Reference proteome</keyword>
<dbReference type="Pfam" id="PF02604">
    <property type="entry name" value="PhdYeFM_antitox"/>
    <property type="match status" value="1"/>
</dbReference>
<comment type="caution">
    <text evidence="3">The sequence shown here is derived from an EMBL/GenBank/DDBJ whole genome shotgun (WGS) entry which is preliminary data.</text>
</comment>
<evidence type="ECO:0000313" key="4">
    <source>
        <dbReference type="Proteomes" id="UP000437709"/>
    </source>
</evidence>
<accession>A0A6N7EIS9</accession>
<dbReference type="Proteomes" id="UP000437709">
    <property type="component" value="Unassembled WGS sequence"/>
</dbReference>
<comment type="function">
    <text evidence="2">Antitoxin component of a type II toxin-antitoxin (TA) system.</text>
</comment>
<dbReference type="AlphaFoldDB" id="A0A6N7EIS9"/>
<comment type="similarity">
    <text evidence="1 2">Belongs to the phD/YefM antitoxin family.</text>
</comment>